<comment type="caution">
    <text evidence="1">The sequence shown here is derived from an EMBL/GenBank/DDBJ whole genome shotgun (WGS) entry which is preliminary data.</text>
</comment>
<proteinExistence type="predicted"/>
<evidence type="ECO:0000313" key="1">
    <source>
        <dbReference type="EMBL" id="KYC52972.1"/>
    </source>
</evidence>
<accession>A0A150J6T9</accession>
<reference evidence="1 2" key="1">
    <citation type="journal article" date="2016" name="ISME J.">
        <title>Chasing the elusive Euryarchaeota class WSA2: genomes reveal a uniquely fastidious methyl-reducing methanogen.</title>
        <authorList>
            <person name="Nobu M.K."/>
            <person name="Narihiro T."/>
            <person name="Kuroda K."/>
            <person name="Mei R."/>
            <person name="Liu W.T."/>
        </authorList>
    </citation>
    <scope>NUCLEOTIDE SEQUENCE [LARGE SCALE GENOMIC DNA]</scope>
    <source>
        <strain evidence="1">U1lsi0528_Bin089</strain>
    </source>
</reference>
<gene>
    <name evidence="1" type="ORF">AMQ74_00544</name>
</gene>
<protein>
    <submittedName>
        <fullName evidence="1">Uncharacterized protein</fullName>
    </submittedName>
</protein>
<dbReference type="EMBL" id="LNGD01000020">
    <property type="protein sequence ID" value="KYC52972.1"/>
    <property type="molecule type" value="Genomic_DNA"/>
</dbReference>
<dbReference type="AlphaFoldDB" id="A0A150J6T9"/>
<evidence type="ECO:0000313" key="2">
    <source>
        <dbReference type="Proteomes" id="UP000075578"/>
    </source>
</evidence>
<sequence length="74" mass="8384">MGNPRRGMGSGIIGPEQRPVSNTQYFDGYIPQDNNITNTILSELGKSKFLYAEESNISLKSIERQMNLILWSYT</sequence>
<dbReference type="Proteomes" id="UP000075578">
    <property type="component" value="Unassembled WGS sequence"/>
</dbReference>
<organism evidence="1 2">
    <name type="scientific">Candidatus Methanofastidiosum methylothiophilum</name>
    <dbReference type="NCBI Taxonomy" id="1705564"/>
    <lineage>
        <taxon>Archaea</taxon>
        <taxon>Methanobacteriati</taxon>
        <taxon>Methanobacteriota</taxon>
        <taxon>Stenosarchaea group</taxon>
        <taxon>Candidatus Methanofastidiosia</taxon>
        <taxon>Candidatus Methanofastidiosales</taxon>
        <taxon>Candidatus Methanofastidiosaceae</taxon>
        <taxon>Candidatus Methanofastidiosum</taxon>
    </lineage>
</organism>
<name>A0A150J6T9_9EURY</name>